<dbReference type="PANTHER" id="PTHR39683">
    <property type="entry name" value="CONSERVED PROTEIN TB16.3"/>
    <property type="match status" value="1"/>
</dbReference>
<evidence type="ECO:0000313" key="1">
    <source>
        <dbReference type="EMBL" id="GGJ85108.1"/>
    </source>
</evidence>
<dbReference type="Gene3D" id="3.30.530.20">
    <property type="match status" value="1"/>
</dbReference>
<dbReference type="SUPFAM" id="SSF55961">
    <property type="entry name" value="Bet v1-like"/>
    <property type="match status" value="1"/>
</dbReference>
<gene>
    <name evidence="1" type="ORF">GCM10010123_13460</name>
</gene>
<dbReference type="AlphaFoldDB" id="A0A8J3B208"/>
<dbReference type="Proteomes" id="UP000649739">
    <property type="component" value="Unassembled WGS sequence"/>
</dbReference>
<reference evidence="1" key="2">
    <citation type="submission" date="2020-09" db="EMBL/GenBank/DDBJ databases">
        <authorList>
            <person name="Sun Q."/>
            <person name="Ohkuma M."/>
        </authorList>
    </citation>
    <scope>NUCLEOTIDE SEQUENCE</scope>
    <source>
        <strain evidence="1">JCM 3090</strain>
    </source>
</reference>
<dbReference type="InterPro" id="IPR019587">
    <property type="entry name" value="Polyketide_cyclase/dehydratase"/>
</dbReference>
<sequence length="146" mass="16251">MADSSTQTIQIAAPAERVTKIICDFAAYPQWVGAMKRAEVLSEYEDGYPHEVRFAVDAGMVADEYTLVYEYAEDLSRIEWHLAAPSAVQKKQTGSYDIAAHPDGTTSVTYTLAVDLAMPMLSMFKAKAERKILDTALRELKRRAEA</sequence>
<dbReference type="Pfam" id="PF10604">
    <property type="entry name" value="Polyketide_cyc2"/>
    <property type="match status" value="1"/>
</dbReference>
<dbReference type="PANTHER" id="PTHR39683:SF4">
    <property type="entry name" value="COENZYME Q-BINDING PROTEIN COQ10 START DOMAIN-CONTAINING PROTEIN"/>
    <property type="match status" value="1"/>
</dbReference>
<keyword evidence="2" id="KW-1185">Reference proteome</keyword>
<comment type="caution">
    <text evidence="1">The sequence shown here is derived from an EMBL/GenBank/DDBJ whole genome shotgun (WGS) entry which is preliminary data.</text>
</comment>
<name>A0A8J3B208_9ACTN</name>
<reference evidence="1" key="1">
    <citation type="journal article" date="2014" name="Int. J. Syst. Evol. Microbiol.">
        <title>Complete genome sequence of Corynebacterium casei LMG S-19264T (=DSM 44701T), isolated from a smear-ripened cheese.</title>
        <authorList>
            <consortium name="US DOE Joint Genome Institute (JGI-PGF)"/>
            <person name="Walter F."/>
            <person name="Albersmeier A."/>
            <person name="Kalinowski J."/>
            <person name="Ruckert C."/>
        </authorList>
    </citation>
    <scope>NUCLEOTIDE SEQUENCE</scope>
    <source>
        <strain evidence="1">JCM 3090</strain>
    </source>
</reference>
<dbReference type="InterPro" id="IPR023393">
    <property type="entry name" value="START-like_dom_sf"/>
</dbReference>
<dbReference type="RefSeq" id="WP_189169149.1">
    <property type="nucleotide sequence ID" value="NZ_BMQB01000002.1"/>
</dbReference>
<protein>
    <submittedName>
        <fullName evidence="1">Cyclase</fullName>
    </submittedName>
</protein>
<organism evidence="1 2">
    <name type="scientific">Pilimelia anulata</name>
    <dbReference type="NCBI Taxonomy" id="53371"/>
    <lineage>
        <taxon>Bacteria</taxon>
        <taxon>Bacillati</taxon>
        <taxon>Actinomycetota</taxon>
        <taxon>Actinomycetes</taxon>
        <taxon>Micromonosporales</taxon>
        <taxon>Micromonosporaceae</taxon>
        <taxon>Pilimelia</taxon>
    </lineage>
</organism>
<evidence type="ECO:0000313" key="2">
    <source>
        <dbReference type="Proteomes" id="UP000649739"/>
    </source>
</evidence>
<accession>A0A8J3B208</accession>
<dbReference type="CDD" id="cd07819">
    <property type="entry name" value="SRPBCC_2"/>
    <property type="match status" value="1"/>
</dbReference>
<proteinExistence type="predicted"/>
<dbReference type="EMBL" id="BMQB01000002">
    <property type="protein sequence ID" value="GGJ85108.1"/>
    <property type="molecule type" value="Genomic_DNA"/>
</dbReference>